<dbReference type="Proteomes" id="UP000294853">
    <property type="component" value="Chromosome"/>
</dbReference>
<dbReference type="AlphaFoldDB" id="A0A4P7IKY1"/>
<keyword evidence="3" id="KW-0378">Hydrolase</keyword>
<name>A0A4P7IKY1_9ACTN</name>
<dbReference type="EMBL" id="CP038436">
    <property type="protein sequence ID" value="QBX57117.1"/>
    <property type="molecule type" value="Genomic_DNA"/>
</dbReference>
<dbReference type="InterPro" id="IPR022742">
    <property type="entry name" value="Hydrolase_4"/>
</dbReference>
<evidence type="ECO:0000259" key="2">
    <source>
        <dbReference type="Pfam" id="PF12146"/>
    </source>
</evidence>
<feature type="domain" description="Serine aminopeptidase S33" evidence="2">
    <location>
        <begin position="41"/>
        <end position="172"/>
    </location>
</feature>
<organism evidence="3 4">
    <name type="scientific">Nocardioides seonyuensis</name>
    <dbReference type="NCBI Taxonomy" id="2518371"/>
    <lineage>
        <taxon>Bacteria</taxon>
        <taxon>Bacillati</taxon>
        <taxon>Actinomycetota</taxon>
        <taxon>Actinomycetes</taxon>
        <taxon>Propionibacteriales</taxon>
        <taxon>Nocardioidaceae</taxon>
        <taxon>Nocardioides</taxon>
    </lineage>
</organism>
<feature type="compositionally biased region" description="Basic and acidic residues" evidence="1">
    <location>
        <begin position="330"/>
        <end position="348"/>
    </location>
</feature>
<evidence type="ECO:0000313" key="4">
    <source>
        <dbReference type="Proteomes" id="UP000294853"/>
    </source>
</evidence>
<evidence type="ECO:0000313" key="3">
    <source>
        <dbReference type="EMBL" id="QBX57117.1"/>
    </source>
</evidence>
<dbReference type="SUPFAM" id="SSF53474">
    <property type="entry name" value="alpha/beta-Hydrolases"/>
    <property type="match status" value="1"/>
</dbReference>
<keyword evidence="4" id="KW-1185">Reference proteome</keyword>
<dbReference type="OrthoDB" id="9801217at2"/>
<dbReference type="Gene3D" id="3.40.50.1820">
    <property type="entry name" value="alpha/beta hydrolase"/>
    <property type="match status" value="1"/>
</dbReference>
<dbReference type="InterPro" id="IPR029058">
    <property type="entry name" value="AB_hydrolase_fold"/>
</dbReference>
<dbReference type="Pfam" id="PF12146">
    <property type="entry name" value="Hydrolase_4"/>
    <property type="match status" value="1"/>
</dbReference>
<gene>
    <name evidence="3" type="ORF">EXE58_17900</name>
</gene>
<protein>
    <submittedName>
        <fullName evidence="3">Alpha/beta hydrolase</fullName>
    </submittedName>
</protein>
<accession>A0A4P7IKY1</accession>
<dbReference type="InterPro" id="IPR051044">
    <property type="entry name" value="MAG_DAG_Lipase"/>
</dbReference>
<dbReference type="PANTHER" id="PTHR11614">
    <property type="entry name" value="PHOSPHOLIPASE-RELATED"/>
    <property type="match status" value="1"/>
</dbReference>
<feature type="region of interest" description="Disordered" evidence="1">
    <location>
        <begin position="320"/>
        <end position="348"/>
    </location>
</feature>
<sequence>MTPTRTDVLGEPYTSETIVLPPDDEGPVVATLVRLPATGTPARGAVLHVHGFADYFFHTEYAEWWAARGYDFYALDLRKYGRSLLAHQTPNFVTDLREYFAELDLAWWRVTERDEHDSVVLSGHSTGGLTVALWANERRPSSLTATVLNSPWFDLKGPAWLRGSAARVTLARVGSRAPKRVIPRTVSGFYGRSLHHQLEGEWDYDLTWKPVDSRPIRVGWLSAIRRGHAELHAGLDLDGPILVLSSSRSHEPTEMSEEVYSTDIVLDVEHIRRWASSVGAHVTSIAIDGAMHDVVLSRPAVRAEAYERIDGWLRAWVETEATTESTPPDASREQHDEGDGAHHHDHRP</sequence>
<dbReference type="GO" id="GO:0016787">
    <property type="term" value="F:hydrolase activity"/>
    <property type="evidence" value="ECO:0007669"/>
    <property type="project" value="UniProtKB-KW"/>
</dbReference>
<reference evidence="3 4" key="1">
    <citation type="submission" date="2019-03" db="EMBL/GenBank/DDBJ databases">
        <title>Three New Species of Nocardioides, Nocardioides euryhalodurans sp. nov., Nocardioides seonyuensis sp. nov. and Nocardioides eburneoflavus sp. nov. Iolated from Soil.</title>
        <authorList>
            <person name="Roh S.G."/>
            <person name="Lee C."/>
            <person name="Kim M.-K."/>
            <person name="Kim S.B."/>
        </authorList>
    </citation>
    <scope>NUCLEOTIDE SEQUENCE [LARGE SCALE GENOMIC DNA]</scope>
    <source>
        <strain evidence="3 4">MMS17-SY207-3</strain>
    </source>
</reference>
<dbReference type="KEGG" id="nsn:EXE58_17900"/>
<evidence type="ECO:0000256" key="1">
    <source>
        <dbReference type="SAM" id="MobiDB-lite"/>
    </source>
</evidence>
<dbReference type="RefSeq" id="WP_135269102.1">
    <property type="nucleotide sequence ID" value="NZ_CP038436.1"/>
</dbReference>
<proteinExistence type="predicted"/>